<feature type="region of interest" description="Disordered" evidence="1">
    <location>
        <begin position="92"/>
        <end position="230"/>
    </location>
</feature>
<dbReference type="EMBL" id="JAFHDT010000022">
    <property type="protein sequence ID" value="KAI7793452.1"/>
    <property type="molecule type" value="Genomic_DNA"/>
</dbReference>
<evidence type="ECO:0000313" key="3">
    <source>
        <dbReference type="Proteomes" id="UP001059041"/>
    </source>
</evidence>
<feature type="compositionally biased region" description="Basic and acidic residues" evidence="1">
    <location>
        <begin position="316"/>
        <end position="327"/>
    </location>
</feature>
<feature type="compositionally biased region" description="Low complexity" evidence="1">
    <location>
        <begin position="192"/>
        <end position="201"/>
    </location>
</feature>
<feature type="compositionally biased region" description="Polar residues" evidence="1">
    <location>
        <begin position="143"/>
        <end position="156"/>
    </location>
</feature>
<comment type="caution">
    <text evidence="2">The sequence shown here is derived from an EMBL/GenBank/DDBJ whole genome shotgun (WGS) entry which is preliminary data.</text>
</comment>
<keyword evidence="3" id="KW-1185">Reference proteome</keyword>
<dbReference type="AlphaFoldDB" id="A0A9W7TA00"/>
<organism evidence="2 3">
    <name type="scientific">Triplophysa rosa</name>
    <name type="common">Cave loach</name>
    <dbReference type="NCBI Taxonomy" id="992332"/>
    <lineage>
        <taxon>Eukaryota</taxon>
        <taxon>Metazoa</taxon>
        <taxon>Chordata</taxon>
        <taxon>Craniata</taxon>
        <taxon>Vertebrata</taxon>
        <taxon>Euteleostomi</taxon>
        <taxon>Actinopterygii</taxon>
        <taxon>Neopterygii</taxon>
        <taxon>Teleostei</taxon>
        <taxon>Ostariophysi</taxon>
        <taxon>Cypriniformes</taxon>
        <taxon>Nemacheilidae</taxon>
        <taxon>Triplophysa</taxon>
    </lineage>
</organism>
<name>A0A9W7TA00_TRIRA</name>
<feature type="compositionally biased region" description="Polar residues" evidence="1">
    <location>
        <begin position="217"/>
        <end position="230"/>
    </location>
</feature>
<evidence type="ECO:0000313" key="2">
    <source>
        <dbReference type="EMBL" id="KAI7793452.1"/>
    </source>
</evidence>
<gene>
    <name evidence="2" type="ORF">IRJ41_024974</name>
</gene>
<feature type="region of interest" description="Disordered" evidence="1">
    <location>
        <begin position="1"/>
        <end position="25"/>
    </location>
</feature>
<feature type="compositionally biased region" description="Polar residues" evidence="1">
    <location>
        <begin position="275"/>
        <end position="285"/>
    </location>
</feature>
<protein>
    <submittedName>
        <fullName evidence="2">Uncharacterized protein</fullName>
    </submittedName>
</protein>
<evidence type="ECO:0000256" key="1">
    <source>
        <dbReference type="SAM" id="MobiDB-lite"/>
    </source>
</evidence>
<proteinExistence type="predicted"/>
<reference evidence="2" key="1">
    <citation type="submission" date="2021-02" db="EMBL/GenBank/DDBJ databases">
        <title>Comparative genomics reveals that relaxation of natural selection precedes convergent phenotypic evolution of cavefish.</title>
        <authorList>
            <person name="Peng Z."/>
        </authorList>
    </citation>
    <scope>NUCLEOTIDE SEQUENCE</scope>
    <source>
        <tissue evidence="2">Muscle</tissue>
    </source>
</reference>
<sequence length="374" mass="43396">MNPKSECVRQTPRFRRPHRSVLSTTRSHRQLVKAVKIWKTPFVSSSNVTPGALKPRSFKERLMCVEMHRKASEVSTAPKSIACSIRDLQLCSSDSSPSPLNRPLESQDTRRRRPVHTRRYRRQLEWYHTLSRNKRPQRLNLEGQRSQTTLRMTGPSSHRKRRQRSSPSAQSPPEFQTPVRKTSRRLWRRQLDSSSSDSSRSTDTTPAQVKKTRRQKQNNTYKPCDNTNRLKPSWTEFNFLDIHSDLITEASPAHKTRKNLSAMSKKDKRKDSPVTKPSVQTSDVKSSQKIEQKVNKTKTREDQLTRKNIRGTNGRKISDTGENEQRVHFKTPSSKTKRRGFKPRDSDQSITAAPPRTPDTDRSFHLKTTEKHTR</sequence>
<feature type="compositionally biased region" description="Basic residues" evidence="1">
    <location>
        <begin position="110"/>
        <end position="121"/>
    </location>
</feature>
<feature type="compositionally biased region" description="Basic and acidic residues" evidence="1">
    <location>
        <begin position="358"/>
        <end position="374"/>
    </location>
</feature>
<dbReference type="Proteomes" id="UP001059041">
    <property type="component" value="Linkage Group LG22"/>
</dbReference>
<feature type="region of interest" description="Disordered" evidence="1">
    <location>
        <begin position="252"/>
        <end position="374"/>
    </location>
</feature>
<feature type="compositionally biased region" description="Basic and acidic residues" evidence="1">
    <location>
        <begin position="286"/>
        <end position="305"/>
    </location>
</feature>
<accession>A0A9W7TA00</accession>